<feature type="region of interest" description="Disordered" evidence="5">
    <location>
        <begin position="759"/>
        <end position="809"/>
    </location>
</feature>
<evidence type="ECO:0000256" key="3">
    <source>
        <dbReference type="ARBA" id="ARBA00023043"/>
    </source>
</evidence>
<keyword evidence="3 4" id="KW-0040">ANK repeat</keyword>
<feature type="repeat" description="ANK" evidence="4">
    <location>
        <begin position="1122"/>
        <end position="1143"/>
    </location>
</feature>
<dbReference type="SUPFAM" id="SSF46785">
    <property type="entry name" value="Winged helix' DNA-binding domain"/>
    <property type="match status" value="1"/>
</dbReference>
<feature type="region of interest" description="Disordered" evidence="5">
    <location>
        <begin position="515"/>
        <end position="587"/>
    </location>
</feature>
<comment type="similarity">
    <text evidence="1">Belongs to the rad21 family.</text>
</comment>
<feature type="compositionally biased region" description="Basic residues" evidence="5">
    <location>
        <begin position="337"/>
        <end position="347"/>
    </location>
</feature>
<dbReference type="SMART" id="SM00248">
    <property type="entry name" value="ANK"/>
    <property type="match status" value="13"/>
</dbReference>
<feature type="repeat" description="ANK" evidence="4">
    <location>
        <begin position="1055"/>
        <end position="1087"/>
    </location>
</feature>
<keyword evidence="2" id="KW-0677">Repeat</keyword>
<evidence type="ECO:0000259" key="7">
    <source>
        <dbReference type="Pfam" id="PF04825"/>
    </source>
</evidence>
<accession>A0A507C544</accession>
<evidence type="ECO:0000256" key="2">
    <source>
        <dbReference type="ARBA" id="ARBA00022737"/>
    </source>
</evidence>
<dbReference type="Pfam" id="PF04825">
    <property type="entry name" value="Rad21_Rec8_N"/>
    <property type="match status" value="1"/>
</dbReference>
<evidence type="ECO:0000256" key="5">
    <source>
        <dbReference type="SAM" id="MobiDB-lite"/>
    </source>
</evidence>
<feature type="domain" description="Rad21/Rec8-like protein N-terminal" evidence="7">
    <location>
        <begin position="3"/>
        <end position="99"/>
    </location>
</feature>
<feature type="compositionally biased region" description="Basic and acidic residues" evidence="5">
    <location>
        <begin position="286"/>
        <end position="298"/>
    </location>
</feature>
<dbReference type="SUPFAM" id="SSF48403">
    <property type="entry name" value="Ankyrin repeat"/>
    <property type="match status" value="2"/>
</dbReference>
<dbReference type="PRINTS" id="PR01415">
    <property type="entry name" value="ANKYRIN"/>
</dbReference>
<dbReference type="GeneID" id="42004385"/>
<feature type="domain" description="Rad21/Rec8-like protein C-terminal eukaryotic" evidence="6">
    <location>
        <begin position="626"/>
        <end position="675"/>
    </location>
</feature>
<dbReference type="Proteomes" id="UP000319731">
    <property type="component" value="Unassembled WGS sequence"/>
</dbReference>
<dbReference type="STRING" id="1806994.A0A507C544"/>
<gene>
    <name evidence="8" type="ORF">SmJEL517_g03160</name>
</gene>
<dbReference type="PANTHER" id="PTHR24180:SF45">
    <property type="entry name" value="POLY [ADP-RIBOSE] POLYMERASE TANKYRASE"/>
    <property type="match status" value="1"/>
</dbReference>
<dbReference type="InterPro" id="IPR051637">
    <property type="entry name" value="Ank_repeat_dom-contain_49"/>
</dbReference>
<feature type="repeat" description="ANK" evidence="4">
    <location>
        <begin position="1300"/>
        <end position="1332"/>
    </location>
</feature>
<dbReference type="Gene3D" id="1.25.40.20">
    <property type="entry name" value="Ankyrin repeat-containing domain"/>
    <property type="match status" value="4"/>
</dbReference>
<evidence type="ECO:0000259" key="6">
    <source>
        <dbReference type="Pfam" id="PF04824"/>
    </source>
</evidence>
<feature type="repeat" description="ANK" evidence="4">
    <location>
        <begin position="949"/>
        <end position="981"/>
    </location>
</feature>
<dbReference type="Pfam" id="PF04824">
    <property type="entry name" value="Rad21_Rec8"/>
    <property type="match status" value="1"/>
</dbReference>
<evidence type="ECO:0000313" key="9">
    <source>
        <dbReference type="Proteomes" id="UP000319731"/>
    </source>
</evidence>
<feature type="compositionally biased region" description="Acidic residues" evidence="5">
    <location>
        <begin position="550"/>
        <end position="565"/>
    </location>
</feature>
<dbReference type="PROSITE" id="PS50297">
    <property type="entry name" value="ANK_REP_REGION"/>
    <property type="match status" value="8"/>
</dbReference>
<dbReference type="Pfam" id="PF12796">
    <property type="entry name" value="Ank_2"/>
    <property type="match status" value="4"/>
</dbReference>
<dbReference type="InterPro" id="IPR002110">
    <property type="entry name" value="Ankyrin_rpt"/>
</dbReference>
<protein>
    <submittedName>
        <fullName evidence="8">Uncharacterized protein</fullName>
    </submittedName>
</protein>
<dbReference type="Pfam" id="PF00023">
    <property type="entry name" value="Ank"/>
    <property type="match status" value="1"/>
</dbReference>
<comment type="caution">
    <text evidence="8">The sequence shown here is derived from an EMBL/GenBank/DDBJ whole genome shotgun (WGS) entry which is preliminary data.</text>
</comment>
<feature type="repeat" description="ANK" evidence="4">
    <location>
        <begin position="876"/>
        <end position="908"/>
    </location>
</feature>
<feature type="repeat" description="ANK" evidence="4">
    <location>
        <begin position="1022"/>
        <end position="1054"/>
    </location>
</feature>
<dbReference type="InterPro" id="IPR006910">
    <property type="entry name" value="Rad21_Rec8_N"/>
</dbReference>
<name>A0A507C544_9FUNG</name>
<dbReference type="EMBL" id="QEAO01000015">
    <property type="protein sequence ID" value="TPX34239.1"/>
    <property type="molecule type" value="Genomic_DNA"/>
</dbReference>
<proteinExistence type="inferred from homology"/>
<dbReference type="Gene3D" id="1.10.10.580">
    <property type="entry name" value="Structural maintenance of chromosome 1. Chain E"/>
    <property type="match status" value="1"/>
</dbReference>
<keyword evidence="9" id="KW-1185">Reference proteome</keyword>
<feature type="region of interest" description="Disordered" evidence="5">
    <location>
        <begin position="465"/>
        <end position="496"/>
    </location>
</feature>
<feature type="repeat" description="ANK" evidence="4">
    <location>
        <begin position="1267"/>
        <end position="1299"/>
    </location>
</feature>
<dbReference type="InterPro" id="IPR006909">
    <property type="entry name" value="Rad21/Rec8_C_eu"/>
</dbReference>
<dbReference type="RefSeq" id="XP_031025036.1">
    <property type="nucleotide sequence ID" value="XM_031169088.1"/>
</dbReference>
<feature type="region of interest" description="Disordered" evidence="5">
    <location>
        <begin position="285"/>
        <end position="374"/>
    </location>
</feature>
<organism evidence="8 9">
    <name type="scientific">Synchytrium microbalum</name>
    <dbReference type="NCBI Taxonomy" id="1806994"/>
    <lineage>
        <taxon>Eukaryota</taxon>
        <taxon>Fungi</taxon>
        <taxon>Fungi incertae sedis</taxon>
        <taxon>Chytridiomycota</taxon>
        <taxon>Chytridiomycota incertae sedis</taxon>
        <taxon>Chytridiomycetes</taxon>
        <taxon>Synchytriales</taxon>
        <taxon>Synchytriaceae</taxon>
        <taxon>Synchytrium</taxon>
    </lineage>
</organism>
<evidence type="ECO:0000256" key="4">
    <source>
        <dbReference type="PROSITE-ProRule" id="PRU00023"/>
    </source>
</evidence>
<dbReference type="PROSITE" id="PS50088">
    <property type="entry name" value="ANK_REPEAT"/>
    <property type="match status" value="9"/>
</dbReference>
<dbReference type="InterPro" id="IPR036390">
    <property type="entry name" value="WH_DNA-bd_sf"/>
</dbReference>
<evidence type="ECO:0000256" key="1">
    <source>
        <dbReference type="ARBA" id="ARBA00009870"/>
    </source>
</evidence>
<feature type="repeat" description="ANK" evidence="4">
    <location>
        <begin position="982"/>
        <end position="1021"/>
    </location>
</feature>
<dbReference type="InterPro" id="IPR023093">
    <property type="entry name" value="ScpA-like_C"/>
</dbReference>
<dbReference type="OrthoDB" id="10071381at2759"/>
<feature type="repeat" description="ANK" evidence="4">
    <location>
        <begin position="1168"/>
        <end position="1200"/>
    </location>
</feature>
<evidence type="ECO:0000313" key="8">
    <source>
        <dbReference type="EMBL" id="TPX34239.1"/>
    </source>
</evidence>
<feature type="compositionally biased region" description="Polar residues" evidence="5">
    <location>
        <begin position="349"/>
        <end position="374"/>
    </location>
</feature>
<dbReference type="InterPro" id="IPR036770">
    <property type="entry name" value="Ankyrin_rpt-contain_sf"/>
</dbReference>
<reference evidence="8 9" key="1">
    <citation type="journal article" date="2019" name="Sci. Rep.">
        <title>Comparative genomics of chytrid fungi reveal insights into the obligate biotrophic and pathogenic lifestyle of Synchytrium endobioticum.</title>
        <authorList>
            <person name="van de Vossenberg B.T.L.H."/>
            <person name="Warris S."/>
            <person name="Nguyen H.D.T."/>
            <person name="van Gent-Pelzer M.P.E."/>
            <person name="Joly D.L."/>
            <person name="van de Geest H.C."/>
            <person name="Bonants P.J.M."/>
            <person name="Smith D.S."/>
            <person name="Levesque C.A."/>
            <person name="van der Lee T.A.J."/>
        </authorList>
    </citation>
    <scope>NUCLEOTIDE SEQUENCE [LARGE SCALE GENOMIC DNA]</scope>
    <source>
        <strain evidence="8 9">JEL517</strain>
    </source>
</reference>
<dbReference type="PANTHER" id="PTHR24180">
    <property type="entry name" value="CYCLIN-DEPENDENT KINASE INHIBITOR 2C-RELATED"/>
    <property type="match status" value="1"/>
</dbReference>
<sequence>MDSILAKKGSLSKLWLAAHMERKLSKTQLLNTNIVSSVGDILGEGAAVPFALRLSGQLLLGVVRIYSRKARYLLEDCNEALLKIKMAFKPGIVDMPEEQIMANPNAITVPDVITDDDMLFRDDPFDDPFDMSFFADLPTRLSQTESLSQHTLTQNASRLDEITLKHVPSQMSFLLDHEPELGLGDEELDLGFGGDDLIRTQLGQKNPHLATPSRRQSSLEIEVGRDAPEIDVRRDSMFKLNDTMMMDNAGGFGDKEQMGIPEAEQQQFEPDGFQMEEDLPQIPGRESVHLDEPSELRMDLNTPTRTPARASRVPEEGDEEEPEPAGTMFQTPSKPASAKKTKGKGKRSAPNTPTGGRGATQQKSAAGGKNANSSLFDEQIELSNLDIRRGLENQDDIMTAGPDFLPSTDLEAYYQEYRQLGIQGWMKIPNDRWPEPLVRASRYRLQSLGIRPRIVPVAPVNENMFEEEEPEQRAASPRASKRKSAQNVPEEDILDDMMMMPPHRDENWQDETFGGMAGGDVDLFHQQGGEIDPQETQPSPFKKLKRTVQEEEEAPAIGEGEEEQIDFGPRGSQSSQQRKDKQPVDDYEFAEEGPEVAVETNGFSTNTQKVIKVLKEHFVPNDDGEAEESVMFSDLTKDAKRMEGVKFFFELLVLKTKNMIQVEQEEPYGGIRVRPTMEGIQALPPLPILTERRIGSDKLFQMGLELYPYHPDLKIEGRCKWCLKEWFHFNISQDEKPHYQLSGKIARYDSSNVEKHLETCRKRPDVAPRNGPGGTSRVKKRKAEASIDDDDGTSPPTTANSPYPHMLGSGSTTPYPYTGSSLDSLDLVNMADPSVQHFYPRPRILNLHEAAELGNMNRIEEVFAEPVVLVDALDENRKTPLMRAVITGQLAVVKRLLDEKAEVNSKCVRQNSSLHYSVMSQGSYPEHIRKEIVLELLKYQANVNSKNSKRETALHLAAQNGYANIVEELLNEGADVDCRDEIGWSALHHASAQARDDRHDSRLALIDVLLQYGADVDARANDQMTPLHLSAKNGSERVVKLLLDKGASVLARAGDLITPLHLAASNGHAKVINVLMDKGALVNAWTYSKKTPIVMAAEAGQLESVKRLLHETDVSVLDSTELGLNVLHIAAGRGDTEVVQLLIPEVCAALSHRLGPGSNLKDLPPTSTGWTPLHYAALNGHIQVIKFLTDNGANVDATSHLGWTPYLLACSEGEFDAAIALLNFSARKDAKTAANWGSLHLACVTRNRMLIRLLLSGGFDPNQRTNGDWTPLLLSIQPGCEDVVQLLIEKGANMDTRNVNGSTALHLSAMRGYTKIAQVLLHFGADAEIKFKGKTAKQIAFDHGHRATGQAFEVKVPRKR</sequence>